<protein>
    <submittedName>
        <fullName evidence="2">Uncharacterized protein</fullName>
    </submittedName>
</protein>
<feature type="compositionally biased region" description="Basic and acidic residues" evidence="1">
    <location>
        <begin position="18"/>
        <end position="34"/>
    </location>
</feature>
<dbReference type="EMBL" id="HBFK01025947">
    <property type="protein sequence ID" value="CAD8749342.1"/>
    <property type="molecule type" value="Transcribed_RNA"/>
</dbReference>
<gene>
    <name evidence="2" type="ORF">HAND1043_LOCUS15839</name>
</gene>
<feature type="region of interest" description="Disordered" evidence="1">
    <location>
        <begin position="91"/>
        <end position="117"/>
    </location>
</feature>
<reference evidence="2" key="1">
    <citation type="submission" date="2021-01" db="EMBL/GenBank/DDBJ databases">
        <authorList>
            <person name="Corre E."/>
            <person name="Pelletier E."/>
            <person name="Niang G."/>
            <person name="Scheremetjew M."/>
            <person name="Finn R."/>
            <person name="Kale V."/>
            <person name="Holt S."/>
            <person name="Cochrane G."/>
            <person name="Meng A."/>
            <person name="Brown T."/>
            <person name="Cohen L."/>
        </authorList>
    </citation>
    <scope>NUCLEOTIDE SEQUENCE</scope>
    <source>
        <strain evidence="2">CCMP441</strain>
    </source>
</reference>
<name>A0A6U2HSN7_HEMAN</name>
<evidence type="ECO:0000256" key="1">
    <source>
        <dbReference type="SAM" id="MobiDB-lite"/>
    </source>
</evidence>
<organism evidence="2">
    <name type="scientific">Hemiselmis andersenii</name>
    <name type="common">Cryptophyte alga</name>
    <dbReference type="NCBI Taxonomy" id="464988"/>
    <lineage>
        <taxon>Eukaryota</taxon>
        <taxon>Cryptophyceae</taxon>
        <taxon>Cryptomonadales</taxon>
        <taxon>Hemiselmidaceae</taxon>
        <taxon>Hemiselmis</taxon>
    </lineage>
</organism>
<feature type="compositionally biased region" description="Low complexity" evidence="1">
    <location>
        <begin position="91"/>
        <end position="101"/>
    </location>
</feature>
<dbReference type="AlphaFoldDB" id="A0A6U2HSN7"/>
<proteinExistence type="predicted"/>
<accession>A0A6U2HSN7</accession>
<sequence>MRPSRIKGRLEGQIGGAGRREPRETENKTSEGHIARMSAVMPNPLYLMPSVAEPLTEKEVAKILKKREKALEEDRHSGLGLGSLKSWWGSLGSSSDVSPESSRSRSRRKKAYDPTFSGAANRRTYEEALAASQPRFPTWQGLNSKIREAVKKLTGRGTPSKFYSADIDGDGEGGSDFDAGHESEGKWVEEEIWCVRFSDGTETQFACTDEHLGEEGPDHSGSERIIVIERPAAELQPRNASECACCCHGEAPGVAPTATFESQ</sequence>
<evidence type="ECO:0000313" key="2">
    <source>
        <dbReference type="EMBL" id="CAD8749342.1"/>
    </source>
</evidence>
<feature type="region of interest" description="Disordered" evidence="1">
    <location>
        <begin position="1"/>
        <end position="35"/>
    </location>
</feature>